<dbReference type="Pfam" id="PF04634">
    <property type="entry name" value="YezG-like"/>
    <property type="match status" value="1"/>
</dbReference>
<evidence type="ECO:0000313" key="1">
    <source>
        <dbReference type="EMBL" id="VEG13961.1"/>
    </source>
</evidence>
<dbReference type="KEGG" id="mcun:NCTC10297_01944"/>
<dbReference type="Proteomes" id="UP000274100">
    <property type="component" value="Chromosome"/>
</dbReference>
<dbReference type="OrthoDB" id="5872409at2"/>
<dbReference type="InterPro" id="IPR006728">
    <property type="entry name" value="YezG-like"/>
</dbReference>
<organism evidence="1 2">
    <name type="scientific">Moraxella cuniculi</name>
    <dbReference type="NCBI Taxonomy" id="34061"/>
    <lineage>
        <taxon>Bacteria</taxon>
        <taxon>Pseudomonadati</taxon>
        <taxon>Pseudomonadota</taxon>
        <taxon>Gammaproteobacteria</taxon>
        <taxon>Moraxellales</taxon>
        <taxon>Moraxellaceae</taxon>
        <taxon>Moraxella</taxon>
    </lineage>
</organism>
<dbReference type="InterPro" id="IPR036170">
    <property type="entry name" value="YezG-like_sf"/>
</dbReference>
<accession>A0A3S4QQZ2</accession>
<protein>
    <submittedName>
        <fullName evidence="1">Protein of uncharacterized function, DUF600</fullName>
    </submittedName>
</protein>
<evidence type="ECO:0000313" key="2">
    <source>
        <dbReference type="Proteomes" id="UP000274100"/>
    </source>
</evidence>
<dbReference type="RefSeq" id="WP_126331551.1">
    <property type="nucleotide sequence ID" value="NZ_LR134343.1"/>
</dbReference>
<dbReference type="AlphaFoldDB" id="A0A3S4QQZ2"/>
<dbReference type="EMBL" id="LR134343">
    <property type="protein sequence ID" value="VEG13961.1"/>
    <property type="molecule type" value="Genomic_DNA"/>
</dbReference>
<proteinExistence type="predicted"/>
<gene>
    <name evidence="1" type="ORF">NCTC10297_01944</name>
</gene>
<reference evidence="1 2" key="1">
    <citation type="submission" date="2018-12" db="EMBL/GenBank/DDBJ databases">
        <authorList>
            <consortium name="Pathogen Informatics"/>
        </authorList>
    </citation>
    <scope>NUCLEOTIDE SEQUENCE [LARGE SCALE GENOMIC DNA]</scope>
    <source>
        <strain evidence="1 2">NCTC10297</strain>
    </source>
</reference>
<dbReference type="SUPFAM" id="SSF160424">
    <property type="entry name" value="BH3703-like"/>
    <property type="match status" value="2"/>
</dbReference>
<sequence length="265" mass="31373">MKSEQIIYQEIKDILWSIIPPKESKIAFRGYIYDSPNQLGCHKILDDGQMELIEIPSGILLQLMYLMKDLQKCEIFSQKPWTHFKIIFLKNKMFEVDFAYIPKEDSWVNLIMKGISDLTEEEWKNTGIPKELWEERVFYKDSGQLGKLQSYFINKERREEFSNLTDDQYIYQQIAELLRSIAPSNQCNLVLSGYVKNQLSQLDFHQVMDNGQTLHIDMSSDELLTLLQLLEDLQNCKIFAKEPWTHFHITLDKDDKFKMGFSYEN</sequence>
<name>A0A3S4QQZ2_9GAMM</name>
<dbReference type="Gene3D" id="3.30.500.20">
    <property type="entry name" value="BH3703-like domains"/>
    <property type="match status" value="2"/>
</dbReference>